<organism evidence="5 6">
    <name type="scientific">Knoellia koreensis</name>
    <dbReference type="NCBI Taxonomy" id="2730921"/>
    <lineage>
        <taxon>Bacteria</taxon>
        <taxon>Bacillati</taxon>
        <taxon>Actinomycetota</taxon>
        <taxon>Actinomycetes</taxon>
        <taxon>Micrococcales</taxon>
        <taxon>Intrasporangiaceae</taxon>
        <taxon>Knoellia</taxon>
    </lineage>
</organism>
<gene>
    <name evidence="5" type="ORF">HJG52_10335</name>
</gene>
<feature type="transmembrane region" description="Helical" evidence="3">
    <location>
        <begin position="100"/>
        <end position="119"/>
    </location>
</feature>
<comment type="similarity">
    <text evidence="1">Belongs to the LytR/CpsA/Psr (LCP) family.</text>
</comment>
<dbReference type="Gene3D" id="3.40.630.190">
    <property type="entry name" value="LCP protein"/>
    <property type="match status" value="1"/>
</dbReference>
<feature type="transmembrane region" description="Helical" evidence="3">
    <location>
        <begin position="70"/>
        <end position="88"/>
    </location>
</feature>
<evidence type="ECO:0000256" key="1">
    <source>
        <dbReference type="ARBA" id="ARBA00006068"/>
    </source>
</evidence>
<feature type="transmembrane region" description="Helical" evidence="3">
    <location>
        <begin position="139"/>
        <end position="158"/>
    </location>
</feature>
<protein>
    <submittedName>
        <fullName evidence="5">LytR family transcriptional regulator</fullName>
    </submittedName>
</protein>
<feature type="region of interest" description="Disordered" evidence="2">
    <location>
        <begin position="1"/>
        <end position="34"/>
    </location>
</feature>
<dbReference type="NCBIfam" id="TIGR00350">
    <property type="entry name" value="lytR_cpsA_psr"/>
    <property type="match status" value="1"/>
</dbReference>
<feature type="compositionally biased region" description="Pro residues" evidence="2">
    <location>
        <begin position="1"/>
        <end position="12"/>
    </location>
</feature>
<evidence type="ECO:0000313" key="5">
    <source>
        <dbReference type="EMBL" id="NNM46403.1"/>
    </source>
</evidence>
<proteinExistence type="inferred from homology"/>
<accession>A0A849HIC1</accession>
<comment type="caution">
    <text evidence="5">The sequence shown here is derived from an EMBL/GenBank/DDBJ whole genome shotgun (WGS) entry which is preliminary data.</text>
</comment>
<dbReference type="PANTHER" id="PTHR33392:SF6">
    <property type="entry name" value="POLYISOPRENYL-TEICHOIC ACID--PEPTIDOGLYCAN TEICHOIC ACID TRANSFERASE TAGU"/>
    <property type="match status" value="1"/>
</dbReference>
<dbReference type="Pfam" id="PF03816">
    <property type="entry name" value="LytR_cpsA_psr"/>
    <property type="match status" value="1"/>
</dbReference>
<reference evidence="5 6" key="1">
    <citation type="submission" date="2020-04" db="EMBL/GenBank/DDBJ databases">
        <title>Knoellia sp. isolate from air conditioner.</title>
        <authorList>
            <person name="Chea S."/>
            <person name="Kim D.-U."/>
        </authorList>
    </citation>
    <scope>NUCLEOTIDE SEQUENCE [LARGE SCALE GENOMIC DNA]</scope>
    <source>
        <strain evidence="5 6">DB2414S</strain>
    </source>
</reference>
<dbReference type="Proteomes" id="UP000588586">
    <property type="component" value="Unassembled WGS sequence"/>
</dbReference>
<evidence type="ECO:0000259" key="4">
    <source>
        <dbReference type="Pfam" id="PF03816"/>
    </source>
</evidence>
<feature type="domain" description="Cell envelope-related transcriptional attenuator" evidence="4">
    <location>
        <begin position="203"/>
        <end position="377"/>
    </location>
</feature>
<sequence length="516" mass="55003">MSPRPAAPPAPAEPGVYLSSGTRGIGDTDSMGPRQRRRRAFTLVVMTLLVPGSAQLVAGHRRLGRVAIRLWLTAIALTVALGLVFLVSRSTAIGVMGRGWVLAGLQWLLFGFALFWAVLFVDAWRLGRPADLFVKTRRWLTVMTAGLLVVTSGGLVYAGNSVGAGRDALGALFTGTTAADAVDGRYNILLLGADTGKDRVGTRPDSIQLVSVDAKTGRAVTFGFSRDTENINFRPGSTMARLMPQGWNCGDQCLLNGLYTWAQDHASQFPAGTRNPGVLATREAVEALSGLPIQYYVMVDLKGFRKMVDAVGGLDVNVKYRTPIGGGTSPIVGWIEPGEQHLDGYHALWYARSRQGSTNYERMARQRCVITAMANQLDPQTVLLRFQDIAAASSGLIETDLPQSELGRFADLALKTRSQKISGVNFVPPLIKPWDYDPGVITRTVESTIAKSEKSSAKSSKSTVAKTPATSKSTTAKAAKPKAKPTPQPGTAVQDPAKAAGNAAESDLSSVCSAAT</sequence>
<name>A0A849HIC1_9MICO</name>
<feature type="compositionally biased region" description="Low complexity" evidence="2">
    <location>
        <begin position="457"/>
        <end position="478"/>
    </location>
</feature>
<evidence type="ECO:0000256" key="2">
    <source>
        <dbReference type="SAM" id="MobiDB-lite"/>
    </source>
</evidence>
<keyword evidence="6" id="KW-1185">Reference proteome</keyword>
<evidence type="ECO:0000256" key="3">
    <source>
        <dbReference type="SAM" id="Phobius"/>
    </source>
</evidence>
<dbReference type="InterPro" id="IPR050922">
    <property type="entry name" value="LytR/CpsA/Psr_CW_biosynth"/>
</dbReference>
<feature type="compositionally biased region" description="Polar residues" evidence="2">
    <location>
        <begin position="507"/>
        <end position="516"/>
    </location>
</feature>
<keyword evidence="3" id="KW-0472">Membrane</keyword>
<dbReference type="AlphaFoldDB" id="A0A849HIC1"/>
<dbReference type="EMBL" id="JABEPQ010000002">
    <property type="protein sequence ID" value="NNM46403.1"/>
    <property type="molecule type" value="Genomic_DNA"/>
</dbReference>
<evidence type="ECO:0000313" key="6">
    <source>
        <dbReference type="Proteomes" id="UP000588586"/>
    </source>
</evidence>
<keyword evidence="3" id="KW-0812">Transmembrane</keyword>
<dbReference type="PANTHER" id="PTHR33392">
    <property type="entry name" value="POLYISOPRENYL-TEICHOIC ACID--PEPTIDOGLYCAN TEICHOIC ACID TRANSFERASE TAGU"/>
    <property type="match status" value="1"/>
</dbReference>
<dbReference type="RefSeq" id="WP_171243511.1">
    <property type="nucleotide sequence ID" value="NZ_JABEPQ010000002.1"/>
</dbReference>
<keyword evidence="3" id="KW-1133">Transmembrane helix</keyword>
<feature type="transmembrane region" description="Helical" evidence="3">
    <location>
        <begin position="40"/>
        <end position="58"/>
    </location>
</feature>
<dbReference type="InterPro" id="IPR004474">
    <property type="entry name" value="LytR_CpsA_psr"/>
</dbReference>
<feature type="region of interest" description="Disordered" evidence="2">
    <location>
        <begin position="449"/>
        <end position="516"/>
    </location>
</feature>